<gene>
    <name evidence="4" type="ORF">FUA24_02730</name>
</gene>
<dbReference type="Gene3D" id="3.40.50.1820">
    <property type="entry name" value="alpha/beta hydrolase"/>
    <property type="match status" value="1"/>
</dbReference>
<protein>
    <recommendedName>
        <fullName evidence="3">PA14 domain-containing protein</fullName>
    </recommendedName>
</protein>
<evidence type="ECO:0000313" key="5">
    <source>
        <dbReference type="Proteomes" id="UP000323930"/>
    </source>
</evidence>
<evidence type="ECO:0000256" key="1">
    <source>
        <dbReference type="ARBA" id="ARBA00005622"/>
    </source>
</evidence>
<evidence type="ECO:0000259" key="3">
    <source>
        <dbReference type="PROSITE" id="PS51820"/>
    </source>
</evidence>
<dbReference type="Proteomes" id="UP000323930">
    <property type="component" value="Unassembled WGS sequence"/>
</dbReference>
<dbReference type="SUPFAM" id="SSF56988">
    <property type="entry name" value="Anthrax protective antigen"/>
    <property type="match status" value="1"/>
</dbReference>
<dbReference type="EMBL" id="VSDQ01000163">
    <property type="protein sequence ID" value="TYA92367.1"/>
    <property type="molecule type" value="Genomic_DNA"/>
</dbReference>
<dbReference type="GO" id="GO:0016788">
    <property type="term" value="F:hydrolase activity, acting on ester bonds"/>
    <property type="evidence" value="ECO:0007669"/>
    <property type="project" value="TreeGrafter"/>
</dbReference>
<keyword evidence="5" id="KW-1185">Reference proteome</keyword>
<dbReference type="InterPro" id="IPR052558">
    <property type="entry name" value="Siderophore_Hydrolase_D"/>
</dbReference>
<dbReference type="SMART" id="SM00758">
    <property type="entry name" value="PA14"/>
    <property type="match status" value="1"/>
</dbReference>
<dbReference type="InterPro" id="IPR029058">
    <property type="entry name" value="AB_hydrolase_fold"/>
</dbReference>
<dbReference type="AlphaFoldDB" id="A0A5D0JCS1"/>
<dbReference type="InterPro" id="IPR000801">
    <property type="entry name" value="Esterase-like"/>
</dbReference>
<comment type="similarity">
    <text evidence="1">Belongs to the esterase D family.</text>
</comment>
<keyword evidence="2" id="KW-0378">Hydrolase</keyword>
<dbReference type="SUPFAM" id="SSF53474">
    <property type="entry name" value="alpha/beta-Hydrolases"/>
    <property type="match status" value="1"/>
</dbReference>
<sequence length="515" mass="59000">MTLKSNTWYPIKFLAIIVCFFSCSNDLPARSNDLLPVQEMPGESFTISSEFMKEDRKIQVALPKGYNEWTEYNVQYMLDPVWNMELRKSLLDFMQKNAMCPKTILVGIVSPDRNSDMTPTKWDGIATSGNADNFIDFITKEVKPFIEKKYKTTGHNTFAGHSFGGLCVMYSFLKSPDSFDAYLIGDPSLWYDDELLVKMAKEKLPKIDSGKTLFIAGRKGNAFKAMGIDAMEEALKENAHESLDWKVVAYEDESHNSIIYKLNYDGIKFISDDYRNSLIKLRPNQGEVVPNVPLEISVSREDKDNIRYTTDGTEPNFSSPLFNEKITISEPATVKIKVPTTRSNALPAVSGLFVKGEKYKGIKNSNKFKEGLSYKYYEAELKQLPDFKTLDVKEVGVVTEQGFGLGTFPRREKFACVYEGFIEAKTEGYHHFINSSDDGFKFYLHDKLIISNDWRHTAYDIKSTVVYLKKGLHPIKFEYFQYKGNLVINLFAKFPEKEGVSRIDFSRFYHKTNDI</sequence>
<dbReference type="PROSITE" id="PS51820">
    <property type="entry name" value="PA14"/>
    <property type="match status" value="1"/>
</dbReference>
<proteinExistence type="inferred from homology"/>
<dbReference type="Pfam" id="PF13290">
    <property type="entry name" value="CHB_HEX_C_1"/>
    <property type="match status" value="1"/>
</dbReference>
<dbReference type="RefSeq" id="WP_148539973.1">
    <property type="nucleotide sequence ID" value="NZ_VSDQ01000163.1"/>
</dbReference>
<dbReference type="InterPro" id="IPR059177">
    <property type="entry name" value="GH29D-like_dom"/>
</dbReference>
<organism evidence="4 5">
    <name type="scientific">Seonamhaeicola marinus</name>
    <dbReference type="NCBI Taxonomy" id="1912246"/>
    <lineage>
        <taxon>Bacteria</taxon>
        <taxon>Pseudomonadati</taxon>
        <taxon>Bacteroidota</taxon>
        <taxon>Flavobacteriia</taxon>
        <taxon>Flavobacteriales</taxon>
        <taxon>Flavobacteriaceae</taxon>
    </lineage>
</organism>
<name>A0A5D0JCS1_9FLAO</name>
<dbReference type="PANTHER" id="PTHR40841">
    <property type="entry name" value="SIDEROPHORE TRIACETYLFUSARININE C ESTERASE"/>
    <property type="match status" value="1"/>
</dbReference>
<dbReference type="Pfam" id="PF00756">
    <property type="entry name" value="Esterase"/>
    <property type="match status" value="1"/>
</dbReference>
<comment type="caution">
    <text evidence="4">The sequence shown here is derived from an EMBL/GenBank/DDBJ whole genome shotgun (WGS) entry which is preliminary data.</text>
</comment>
<feature type="domain" description="PA14" evidence="3">
    <location>
        <begin position="367"/>
        <end position="507"/>
    </location>
</feature>
<evidence type="ECO:0000313" key="4">
    <source>
        <dbReference type="EMBL" id="TYA92367.1"/>
    </source>
</evidence>
<dbReference type="InterPro" id="IPR037524">
    <property type="entry name" value="PA14/GLEYA"/>
</dbReference>
<dbReference type="OrthoDB" id="9784036at2"/>
<evidence type="ECO:0000256" key="2">
    <source>
        <dbReference type="ARBA" id="ARBA00022801"/>
    </source>
</evidence>
<accession>A0A5D0JCS1</accession>
<dbReference type="PANTHER" id="PTHR40841:SF2">
    <property type="entry name" value="SIDEROPHORE-DEGRADING ESTERASE (EUROFUNG)"/>
    <property type="match status" value="1"/>
</dbReference>
<reference evidence="4 5" key="1">
    <citation type="submission" date="2019-08" db="EMBL/GenBank/DDBJ databases">
        <title>Seonamhaeicola sediminis sp. nov., isolated from marine sediment.</title>
        <authorList>
            <person name="Cao W.R."/>
        </authorList>
    </citation>
    <scope>NUCLEOTIDE SEQUENCE [LARGE SCALE GENOMIC DNA]</scope>
    <source>
        <strain evidence="4 5">B011</strain>
    </source>
</reference>
<dbReference type="Gene3D" id="2.60.120.380">
    <property type="match status" value="1"/>
</dbReference>
<dbReference type="InterPro" id="IPR011658">
    <property type="entry name" value="PA14_dom"/>
</dbReference>
<dbReference type="Pfam" id="PF07691">
    <property type="entry name" value="PA14"/>
    <property type="match status" value="1"/>
</dbReference>